<evidence type="ECO:0000259" key="10">
    <source>
        <dbReference type="Pfam" id="PF01048"/>
    </source>
</evidence>
<evidence type="ECO:0000256" key="9">
    <source>
        <dbReference type="ARBA" id="ARBA00048556"/>
    </source>
</evidence>
<evidence type="ECO:0000256" key="7">
    <source>
        <dbReference type="ARBA" id="ARBA00031036"/>
    </source>
</evidence>
<evidence type="ECO:0000313" key="11">
    <source>
        <dbReference type="EMBL" id="HIR93503.1"/>
    </source>
</evidence>
<dbReference type="PROSITE" id="PS01240">
    <property type="entry name" value="PNP_MTAP_2"/>
    <property type="match status" value="1"/>
</dbReference>
<dbReference type="AlphaFoldDB" id="A0A9D1EKD4"/>
<comment type="caution">
    <text evidence="11">The sequence shown here is derived from an EMBL/GenBank/DDBJ whole genome shotgun (WGS) entry which is preliminary data.</text>
</comment>
<dbReference type="EC" id="2.4.2.1" evidence="4"/>
<evidence type="ECO:0000256" key="4">
    <source>
        <dbReference type="ARBA" id="ARBA00011886"/>
    </source>
</evidence>
<dbReference type="CDD" id="cd09009">
    <property type="entry name" value="PNP-EcPNPII_like"/>
    <property type="match status" value="1"/>
</dbReference>
<evidence type="ECO:0000256" key="8">
    <source>
        <dbReference type="ARBA" id="ARBA00033072"/>
    </source>
</evidence>
<dbReference type="Pfam" id="PF01048">
    <property type="entry name" value="PNP_UDP_1"/>
    <property type="match status" value="1"/>
</dbReference>
<dbReference type="InterPro" id="IPR000845">
    <property type="entry name" value="Nucleoside_phosphorylase_d"/>
</dbReference>
<dbReference type="PANTHER" id="PTHR11904:SF9">
    <property type="entry name" value="PURINE NUCLEOSIDE PHOSPHORYLASE-RELATED"/>
    <property type="match status" value="1"/>
</dbReference>
<dbReference type="InterPro" id="IPR011268">
    <property type="entry name" value="Purine_phosphorylase"/>
</dbReference>
<dbReference type="GO" id="GO:0004731">
    <property type="term" value="F:purine-nucleoside phosphorylase activity"/>
    <property type="evidence" value="ECO:0007669"/>
    <property type="project" value="UniProtKB-EC"/>
</dbReference>
<feature type="non-terminal residue" evidence="11">
    <location>
        <position position="1"/>
    </location>
</feature>
<keyword evidence="5 11" id="KW-0328">Glycosyltransferase</keyword>
<dbReference type="Proteomes" id="UP000886841">
    <property type="component" value="Unassembled WGS sequence"/>
</dbReference>
<evidence type="ECO:0000256" key="1">
    <source>
        <dbReference type="ARBA" id="ARBA00002678"/>
    </source>
</evidence>
<dbReference type="Gene3D" id="3.40.50.1580">
    <property type="entry name" value="Nucleoside phosphorylase domain"/>
    <property type="match status" value="1"/>
</dbReference>
<dbReference type="InterPro" id="IPR035994">
    <property type="entry name" value="Nucleoside_phosphorylase_sf"/>
</dbReference>
<feature type="domain" description="Nucleoside phosphorylase" evidence="10">
    <location>
        <begin position="3"/>
        <end position="212"/>
    </location>
</feature>
<comment type="pathway">
    <text evidence="2">Purine metabolism; purine nucleoside salvage.</text>
</comment>
<dbReference type="NCBIfam" id="NF006054">
    <property type="entry name" value="PRK08202.1"/>
    <property type="match status" value="1"/>
</dbReference>
<evidence type="ECO:0000256" key="3">
    <source>
        <dbReference type="ARBA" id="ARBA00006751"/>
    </source>
</evidence>
<proteinExistence type="inferred from homology"/>
<dbReference type="InterPro" id="IPR018099">
    <property type="entry name" value="Purine_phosphorylase-2_CS"/>
</dbReference>
<dbReference type="NCBIfam" id="TIGR01697">
    <property type="entry name" value="PNPH-PUNA-XAPA"/>
    <property type="match status" value="1"/>
</dbReference>
<dbReference type="PANTHER" id="PTHR11904">
    <property type="entry name" value="METHYLTHIOADENOSINE/PURINE NUCLEOSIDE PHOSPHORYLASE"/>
    <property type="match status" value="1"/>
</dbReference>
<dbReference type="SUPFAM" id="SSF53167">
    <property type="entry name" value="Purine and uridine phosphorylases"/>
    <property type="match status" value="1"/>
</dbReference>
<organism evidence="11 12">
    <name type="scientific">Candidatus Egerieimonas intestinavium</name>
    <dbReference type="NCBI Taxonomy" id="2840777"/>
    <lineage>
        <taxon>Bacteria</taxon>
        <taxon>Bacillati</taxon>
        <taxon>Bacillota</taxon>
        <taxon>Clostridia</taxon>
        <taxon>Lachnospirales</taxon>
        <taxon>Lachnospiraceae</taxon>
        <taxon>Lachnospiraceae incertae sedis</taxon>
        <taxon>Candidatus Egerieimonas</taxon>
    </lineage>
</organism>
<dbReference type="GO" id="GO:0005737">
    <property type="term" value="C:cytoplasm"/>
    <property type="evidence" value="ECO:0007669"/>
    <property type="project" value="TreeGrafter"/>
</dbReference>
<comment type="similarity">
    <text evidence="3">Belongs to the PNP/MTAP phosphorylase family.</text>
</comment>
<protein>
    <recommendedName>
        <fullName evidence="4">purine-nucleoside phosphorylase</fullName>
        <ecNumber evidence="4">2.4.2.1</ecNumber>
    </recommendedName>
    <alternativeName>
        <fullName evidence="8">Inosine phosphorylase</fullName>
    </alternativeName>
    <alternativeName>
        <fullName evidence="7">Inosine-guanosine phosphorylase</fullName>
    </alternativeName>
</protein>
<sequence>VAGHDGRFLFGYIEGVPAVLMKGRVHYYEGYDIQDVVLPVRVMGMLGAKQILLTNAAGGVNCSYVPGDLMLIQDHISLAVPSPLRGKNIDELGVRFPDMSGIYDKELQKIVEDKATLLGIEIKKGVYMQCSGPNYETPAEIKMFRSFGVDAVGMSTACEAVAAHHMGMKVCGISCITNMAAGILDQPLDHKEVQEVADMVSRKFETIVTDTVKAMYKSQKEKK</sequence>
<reference evidence="11" key="1">
    <citation type="submission" date="2020-10" db="EMBL/GenBank/DDBJ databases">
        <authorList>
            <person name="Gilroy R."/>
        </authorList>
    </citation>
    <scope>NUCLEOTIDE SEQUENCE</scope>
    <source>
        <strain evidence="11">ChiSxjej1B13-7041</strain>
    </source>
</reference>
<evidence type="ECO:0000256" key="5">
    <source>
        <dbReference type="ARBA" id="ARBA00022676"/>
    </source>
</evidence>
<evidence type="ECO:0000313" key="12">
    <source>
        <dbReference type="Proteomes" id="UP000886841"/>
    </source>
</evidence>
<keyword evidence="6 11" id="KW-0808">Transferase</keyword>
<name>A0A9D1EKD4_9FIRM</name>
<dbReference type="GO" id="GO:0009116">
    <property type="term" value="P:nucleoside metabolic process"/>
    <property type="evidence" value="ECO:0007669"/>
    <property type="project" value="InterPro"/>
</dbReference>
<accession>A0A9D1EKD4</accession>
<comment type="catalytic activity">
    <reaction evidence="9">
        <text>a purine 2'-deoxy-D-ribonucleoside + phosphate = a purine nucleobase + 2-deoxy-alpha-D-ribose 1-phosphate</text>
        <dbReference type="Rhea" id="RHEA:36431"/>
        <dbReference type="ChEBI" id="CHEBI:26386"/>
        <dbReference type="ChEBI" id="CHEBI:43474"/>
        <dbReference type="ChEBI" id="CHEBI:57259"/>
        <dbReference type="ChEBI" id="CHEBI:142361"/>
        <dbReference type="EC" id="2.4.2.1"/>
    </reaction>
</comment>
<comment type="function">
    <text evidence="1">The purine nucleoside phosphorylases catalyze the phosphorolytic breakdown of the N-glycosidic bond in the beta-(deoxy)ribonucleoside molecules, with the formation of the corresponding free purine bases and pentose-1-phosphate. Cleaves guanosine, inosine, 2'-deoxyguanosine and 2'-deoxyinosine.</text>
</comment>
<reference evidence="11" key="2">
    <citation type="journal article" date="2021" name="PeerJ">
        <title>Extensive microbial diversity within the chicken gut microbiome revealed by metagenomics and culture.</title>
        <authorList>
            <person name="Gilroy R."/>
            <person name="Ravi A."/>
            <person name="Getino M."/>
            <person name="Pursley I."/>
            <person name="Horton D.L."/>
            <person name="Alikhan N.F."/>
            <person name="Baker D."/>
            <person name="Gharbi K."/>
            <person name="Hall N."/>
            <person name="Watson M."/>
            <person name="Adriaenssens E.M."/>
            <person name="Foster-Nyarko E."/>
            <person name="Jarju S."/>
            <person name="Secka A."/>
            <person name="Antonio M."/>
            <person name="Oren A."/>
            <person name="Chaudhuri R.R."/>
            <person name="La Ragione R."/>
            <person name="Hildebrand F."/>
            <person name="Pallen M.J."/>
        </authorList>
    </citation>
    <scope>NUCLEOTIDE SEQUENCE</scope>
    <source>
        <strain evidence="11">ChiSxjej1B13-7041</strain>
    </source>
</reference>
<evidence type="ECO:0000256" key="2">
    <source>
        <dbReference type="ARBA" id="ARBA00005058"/>
    </source>
</evidence>
<evidence type="ECO:0000256" key="6">
    <source>
        <dbReference type="ARBA" id="ARBA00022679"/>
    </source>
</evidence>
<gene>
    <name evidence="11" type="ORF">IAB98_08820</name>
</gene>
<dbReference type="EMBL" id="DVHU01000079">
    <property type="protein sequence ID" value="HIR93503.1"/>
    <property type="molecule type" value="Genomic_DNA"/>
</dbReference>